<dbReference type="PROSITE" id="PS50192">
    <property type="entry name" value="T_SNARE"/>
    <property type="match status" value="1"/>
</dbReference>
<dbReference type="Gene3D" id="1.20.58.90">
    <property type="match status" value="1"/>
</dbReference>
<evidence type="ECO:0000313" key="9">
    <source>
        <dbReference type="Proteomes" id="UP000316726"/>
    </source>
</evidence>
<dbReference type="GO" id="GO:0006906">
    <property type="term" value="P:vesicle fusion"/>
    <property type="evidence" value="ECO:0007669"/>
    <property type="project" value="TreeGrafter"/>
</dbReference>
<gene>
    <name evidence="8" type="ORF">A3770_18p82190</name>
</gene>
<feature type="transmembrane region" description="Helical" evidence="6">
    <location>
        <begin position="216"/>
        <end position="234"/>
    </location>
</feature>
<feature type="coiled-coil region" evidence="5">
    <location>
        <begin position="45"/>
        <end position="72"/>
    </location>
</feature>
<keyword evidence="3" id="KW-0653">Protein transport</keyword>
<dbReference type="STRING" id="1764295.A0A5B8MZC1"/>
<keyword evidence="9" id="KW-1185">Reference proteome</keyword>
<dbReference type="InterPro" id="IPR010989">
    <property type="entry name" value="SNARE"/>
</dbReference>
<dbReference type="InterPro" id="IPR045242">
    <property type="entry name" value="Syntaxin"/>
</dbReference>
<keyword evidence="6" id="KW-0472">Membrane</keyword>
<sequence length="235" mass="26508">MKGSSRDPYLLVEDEIRASLKRIEEEVYDDKLEGLIRSNTVTGALKKMQQSLESAEMQVNELSKAVEASVAAPERFNLTEKEVKTRKNQIEDFKATTARYHERITDLFEAARLSKRASEASAPPQRGIVSSYMNDETDRTFESQQMLMRRQDEDLDDLSVAARRVGEMGLQIGGEIELQTTVIGELEEEVDTTKARLTTARNMINKLGRKMGKWQSVVMAGLAVLLLILMMIAFS</sequence>
<evidence type="ECO:0000256" key="6">
    <source>
        <dbReference type="SAM" id="Phobius"/>
    </source>
</evidence>
<evidence type="ECO:0000256" key="1">
    <source>
        <dbReference type="ARBA" id="ARBA00004409"/>
    </source>
</evidence>
<evidence type="ECO:0000313" key="8">
    <source>
        <dbReference type="EMBL" id="QDZ25701.1"/>
    </source>
</evidence>
<dbReference type="GO" id="GO:0048193">
    <property type="term" value="P:Golgi vesicle transport"/>
    <property type="evidence" value="ECO:0007669"/>
    <property type="project" value="InterPro"/>
</dbReference>
<dbReference type="Gene3D" id="1.20.5.110">
    <property type="match status" value="1"/>
</dbReference>
<dbReference type="GO" id="GO:0000149">
    <property type="term" value="F:SNARE binding"/>
    <property type="evidence" value="ECO:0007669"/>
    <property type="project" value="TreeGrafter"/>
</dbReference>
<comment type="similarity">
    <text evidence="2">Belongs to the syntaxin family.</text>
</comment>
<dbReference type="GO" id="GO:0031201">
    <property type="term" value="C:SNARE complex"/>
    <property type="evidence" value="ECO:0007669"/>
    <property type="project" value="TreeGrafter"/>
</dbReference>
<dbReference type="Pfam" id="PF09177">
    <property type="entry name" value="STX6_10_61_N"/>
    <property type="match status" value="1"/>
</dbReference>
<dbReference type="CDD" id="cd15859">
    <property type="entry name" value="SNARE_SYN8"/>
    <property type="match status" value="1"/>
</dbReference>
<keyword evidence="3" id="KW-0813">Transport</keyword>
<comment type="subcellular location">
    <subcellularLocation>
        <location evidence="1">Golgi apparatus membrane</location>
        <topology evidence="1">Single-pass type IV membrane protein</topology>
    </subcellularLocation>
</comment>
<protein>
    <recommendedName>
        <fullName evidence="7">t-SNARE coiled-coil homology domain-containing protein</fullName>
    </recommendedName>
</protein>
<dbReference type="PANTHER" id="PTHR19957:SF224">
    <property type="entry name" value="HL02043P"/>
    <property type="match status" value="1"/>
</dbReference>
<keyword evidence="4" id="KW-0333">Golgi apparatus</keyword>
<proteinExistence type="inferred from homology"/>
<reference evidence="8 9" key="1">
    <citation type="submission" date="2018-07" db="EMBL/GenBank/DDBJ databases">
        <title>The complete nuclear genome of the prasinophyte Chloropicon primus (CCMP1205).</title>
        <authorList>
            <person name="Pombert J.-F."/>
            <person name="Otis C."/>
            <person name="Turmel M."/>
            <person name="Lemieux C."/>
        </authorList>
    </citation>
    <scope>NUCLEOTIDE SEQUENCE [LARGE SCALE GENOMIC DNA]</scope>
    <source>
        <strain evidence="8 9">CCMP1205</strain>
    </source>
</reference>
<organism evidence="8 9">
    <name type="scientific">Chloropicon primus</name>
    <dbReference type="NCBI Taxonomy" id="1764295"/>
    <lineage>
        <taxon>Eukaryota</taxon>
        <taxon>Viridiplantae</taxon>
        <taxon>Chlorophyta</taxon>
        <taxon>Chloropicophyceae</taxon>
        <taxon>Chloropicales</taxon>
        <taxon>Chloropicaceae</taxon>
        <taxon>Chloropicon</taxon>
    </lineage>
</organism>
<dbReference type="Proteomes" id="UP000316726">
    <property type="component" value="Chromosome 18"/>
</dbReference>
<keyword evidence="5" id="KW-0175">Coiled coil</keyword>
<dbReference type="InterPro" id="IPR000727">
    <property type="entry name" value="T_SNARE_dom"/>
</dbReference>
<evidence type="ECO:0000259" key="7">
    <source>
        <dbReference type="PROSITE" id="PS50192"/>
    </source>
</evidence>
<dbReference type="OrthoDB" id="546861at2759"/>
<evidence type="ECO:0000256" key="2">
    <source>
        <dbReference type="ARBA" id="ARBA00009063"/>
    </source>
</evidence>
<feature type="domain" description="T-SNARE coiled-coil homology" evidence="7">
    <location>
        <begin position="145"/>
        <end position="207"/>
    </location>
</feature>
<dbReference type="GO" id="GO:0006886">
    <property type="term" value="P:intracellular protein transport"/>
    <property type="evidence" value="ECO:0007669"/>
    <property type="project" value="TreeGrafter"/>
</dbReference>
<evidence type="ECO:0000256" key="3">
    <source>
        <dbReference type="ARBA" id="ARBA00022927"/>
    </source>
</evidence>
<dbReference type="PANTHER" id="PTHR19957">
    <property type="entry name" value="SYNTAXIN"/>
    <property type="match status" value="1"/>
</dbReference>
<dbReference type="GO" id="GO:0005484">
    <property type="term" value="F:SNAP receptor activity"/>
    <property type="evidence" value="ECO:0007669"/>
    <property type="project" value="TreeGrafter"/>
</dbReference>
<accession>A0A5B8MZC1</accession>
<dbReference type="SUPFAM" id="SSF58038">
    <property type="entry name" value="SNARE fusion complex"/>
    <property type="match status" value="1"/>
</dbReference>
<dbReference type="EMBL" id="CP031051">
    <property type="protein sequence ID" value="QDZ25701.1"/>
    <property type="molecule type" value="Genomic_DNA"/>
</dbReference>
<dbReference type="GO" id="GO:0000139">
    <property type="term" value="C:Golgi membrane"/>
    <property type="evidence" value="ECO:0007669"/>
    <property type="project" value="UniProtKB-SubCell"/>
</dbReference>
<dbReference type="GO" id="GO:0048278">
    <property type="term" value="P:vesicle docking"/>
    <property type="evidence" value="ECO:0007669"/>
    <property type="project" value="TreeGrafter"/>
</dbReference>
<dbReference type="SUPFAM" id="SSF47661">
    <property type="entry name" value="t-snare proteins"/>
    <property type="match status" value="1"/>
</dbReference>
<dbReference type="InterPro" id="IPR015260">
    <property type="entry name" value="Syntaxin-6/10/61_N"/>
</dbReference>
<dbReference type="AlphaFoldDB" id="A0A5B8MZC1"/>
<dbReference type="SMART" id="SM00397">
    <property type="entry name" value="t_SNARE"/>
    <property type="match status" value="1"/>
</dbReference>
<keyword evidence="6" id="KW-1133">Transmembrane helix</keyword>
<keyword evidence="6" id="KW-0812">Transmembrane</keyword>
<evidence type="ECO:0000256" key="4">
    <source>
        <dbReference type="ARBA" id="ARBA00023034"/>
    </source>
</evidence>
<evidence type="ECO:0000256" key="5">
    <source>
        <dbReference type="SAM" id="Coils"/>
    </source>
</evidence>
<name>A0A5B8MZC1_9CHLO</name>